<dbReference type="InterPro" id="IPR012340">
    <property type="entry name" value="NA-bd_OB-fold"/>
</dbReference>
<keyword evidence="3" id="KW-0238">DNA-binding</keyword>
<dbReference type="Gene3D" id="6.10.30.10">
    <property type="match status" value="1"/>
</dbReference>
<accession>A0AAU9EKB1</accession>
<dbReference type="RefSeq" id="WP_338606136.1">
    <property type="nucleotide sequence ID" value="NZ_AP028679.1"/>
</dbReference>
<dbReference type="EMBL" id="AP028679">
    <property type="protein sequence ID" value="BEQ14426.1"/>
    <property type="molecule type" value="Genomic_DNA"/>
</dbReference>
<keyword evidence="4" id="KW-1185">Reference proteome</keyword>
<name>A0AAU9EKB1_9BACT</name>
<evidence type="ECO:0000313" key="4">
    <source>
        <dbReference type="Proteomes" id="UP001366166"/>
    </source>
</evidence>
<feature type="domain" description="ChsH2 rubredoxin-like zinc ribbon" evidence="2">
    <location>
        <begin position="25"/>
        <end position="52"/>
    </location>
</feature>
<evidence type="ECO:0000259" key="2">
    <source>
        <dbReference type="Pfam" id="PF12172"/>
    </source>
</evidence>
<dbReference type="PANTHER" id="PTHR34075">
    <property type="entry name" value="BLR3430 PROTEIN"/>
    <property type="match status" value="1"/>
</dbReference>
<dbReference type="InterPro" id="IPR052513">
    <property type="entry name" value="Thioester_dehydratase-like"/>
</dbReference>
<dbReference type="AlphaFoldDB" id="A0AAU9EKB1"/>
<evidence type="ECO:0000259" key="1">
    <source>
        <dbReference type="Pfam" id="PF01796"/>
    </source>
</evidence>
<protein>
    <submittedName>
        <fullName evidence="3">DNA-binding protein</fullName>
    </submittedName>
</protein>
<dbReference type="InterPro" id="IPR002878">
    <property type="entry name" value="ChsH2_C"/>
</dbReference>
<dbReference type="InterPro" id="IPR022002">
    <property type="entry name" value="ChsH2_Znr"/>
</dbReference>
<feature type="domain" description="ChsH2 C-terminal OB-fold" evidence="1">
    <location>
        <begin position="61"/>
        <end position="124"/>
    </location>
</feature>
<dbReference type="Pfam" id="PF01796">
    <property type="entry name" value="OB_ChsH2_C"/>
    <property type="match status" value="1"/>
</dbReference>
<dbReference type="SUPFAM" id="SSF50249">
    <property type="entry name" value="Nucleic acid-binding proteins"/>
    <property type="match status" value="1"/>
</dbReference>
<organism evidence="3 4">
    <name type="scientific">Desulfoferula mesophila</name>
    <dbReference type="NCBI Taxonomy" id="3058419"/>
    <lineage>
        <taxon>Bacteria</taxon>
        <taxon>Pseudomonadati</taxon>
        <taxon>Thermodesulfobacteriota</taxon>
        <taxon>Desulfarculia</taxon>
        <taxon>Desulfarculales</taxon>
        <taxon>Desulfarculaceae</taxon>
        <taxon>Desulfoferula</taxon>
    </lineage>
</organism>
<reference evidence="4" key="1">
    <citation type="journal article" date="2023" name="Arch. Microbiol.">
        <title>Desulfoferula mesophilus gen. nov. sp. nov., a mesophilic sulfate-reducing bacterium isolated from a brackish lake sediment.</title>
        <authorList>
            <person name="Watanabe T."/>
            <person name="Yabe T."/>
            <person name="Tsuji J.M."/>
            <person name="Fukui M."/>
        </authorList>
    </citation>
    <scope>NUCLEOTIDE SEQUENCE [LARGE SCALE GENOMIC DNA]</scope>
    <source>
        <strain evidence="4">12FAK</strain>
    </source>
</reference>
<dbReference type="Pfam" id="PF12172">
    <property type="entry name" value="zf-ChsH2"/>
    <property type="match status" value="1"/>
</dbReference>
<evidence type="ECO:0000313" key="3">
    <source>
        <dbReference type="EMBL" id="BEQ14426.1"/>
    </source>
</evidence>
<dbReference type="GO" id="GO:0003677">
    <property type="term" value="F:DNA binding"/>
    <property type="evidence" value="ECO:0007669"/>
    <property type="project" value="UniProtKB-KW"/>
</dbReference>
<proteinExistence type="predicted"/>
<dbReference type="PANTHER" id="PTHR34075:SF5">
    <property type="entry name" value="BLR3430 PROTEIN"/>
    <property type="match status" value="1"/>
</dbReference>
<dbReference type="KEGG" id="dmp:FAK_14920"/>
<sequence>MSEIGPEKIPLREGFWASATPESGPRLIGSRCTNCGEIYFPTKPKGWCVHCQQPTLENMLLSPRGRLAAVTLVRQPPAGGFYHGPVPYAYGMVDLSDGVRLVSQLYAEDLETLQAGQEAELVIRPLCEDEQGRQVITFMFTPVA</sequence>
<dbReference type="Proteomes" id="UP001366166">
    <property type="component" value="Chromosome"/>
</dbReference>
<gene>
    <name evidence="3" type="ORF">FAK_14920</name>
</gene>